<organism evidence="2 3">
    <name type="scientific">Sphingobium xenophagum</name>
    <dbReference type="NCBI Taxonomy" id="121428"/>
    <lineage>
        <taxon>Bacteria</taxon>
        <taxon>Pseudomonadati</taxon>
        <taxon>Pseudomonadota</taxon>
        <taxon>Alphaproteobacteria</taxon>
        <taxon>Sphingomonadales</taxon>
        <taxon>Sphingomonadaceae</taxon>
        <taxon>Sphingobium</taxon>
    </lineage>
</organism>
<dbReference type="RefSeq" id="WP_174827294.1">
    <property type="nucleotide sequence ID" value="NZ_BBQY01000016.1"/>
</dbReference>
<evidence type="ECO:0000259" key="1">
    <source>
        <dbReference type="Pfam" id="PF13480"/>
    </source>
</evidence>
<keyword evidence="3" id="KW-1185">Reference proteome</keyword>
<comment type="caution">
    <text evidence="2">The sequence shown here is derived from an EMBL/GenBank/DDBJ whole genome shotgun (WGS) entry which is preliminary data.</text>
</comment>
<dbReference type="EMBL" id="BBQY01000016">
    <property type="protein sequence ID" value="GBH31518.1"/>
    <property type="molecule type" value="Genomic_DNA"/>
</dbReference>
<evidence type="ECO:0000313" key="3">
    <source>
        <dbReference type="Proteomes" id="UP000290975"/>
    </source>
</evidence>
<protein>
    <recommendedName>
        <fullName evidence="1">BioF2-like acetyltransferase domain-containing protein</fullName>
    </recommendedName>
</protein>
<dbReference type="Pfam" id="PF13480">
    <property type="entry name" value="Acetyltransf_6"/>
    <property type="match status" value="1"/>
</dbReference>
<dbReference type="SUPFAM" id="SSF55729">
    <property type="entry name" value="Acyl-CoA N-acyltransferases (Nat)"/>
    <property type="match status" value="1"/>
</dbReference>
<dbReference type="AlphaFoldDB" id="A0A401J4J8"/>
<reference evidence="2 3" key="1">
    <citation type="submission" date="2014-12" db="EMBL/GenBank/DDBJ databases">
        <title>Whole genome sequencing of Sphingobium xenophagum OW59.</title>
        <authorList>
            <person name="Ohta Y."/>
            <person name="Nishi S."/>
            <person name="Hatada Y."/>
        </authorList>
    </citation>
    <scope>NUCLEOTIDE SEQUENCE [LARGE SCALE GENOMIC DNA]</scope>
    <source>
        <strain evidence="2 3">OW59</strain>
    </source>
</reference>
<accession>A0A401J4J8</accession>
<name>A0A401J4J8_SPHXE</name>
<evidence type="ECO:0000313" key="2">
    <source>
        <dbReference type="EMBL" id="GBH31518.1"/>
    </source>
</evidence>
<proteinExistence type="predicted"/>
<feature type="domain" description="BioF2-like acetyltransferase" evidence="1">
    <location>
        <begin position="171"/>
        <end position="302"/>
    </location>
</feature>
<dbReference type="Proteomes" id="UP000290975">
    <property type="component" value="Unassembled WGS sequence"/>
</dbReference>
<gene>
    <name evidence="2" type="ORF">MBESOW_P2774</name>
</gene>
<dbReference type="STRING" id="1192759.GCA_000277525_00457"/>
<dbReference type="InterPro" id="IPR038740">
    <property type="entry name" value="BioF2-like_GNAT_dom"/>
</dbReference>
<sequence>MPTTREYHSLAQVRDALQGRLDRDAVPGLFGRFDWFDLLHRHCLADVPVRVVMSEDNGAQAWLFLLEHESRRLSALANWYSFDWSPLFTGDPDAAQRAHLLDTLSRHLLRSASQIDLYPVESSVELLASLRRTGWFALSRPMGGRHILPIAGRDFATYWASRPGRLRTLVRRRARANRYDLSISDRLTDDLWRDYVDVHGRSWKEAEPGLNFLRALVQQESEAGTLRLGFAREAEGNRGRAVATQLWTVENGVALIHKLSHDRAHDAGSPGTLLSHAMFAQAIDGDRVATIDYGTGDNPYKSDWMEERVPLHRIDAFNPRHASNWLPAARTAISALVG</sequence>
<dbReference type="InterPro" id="IPR016181">
    <property type="entry name" value="Acyl_CoA_acyltransferase"/>
</dbReference>